<feature type="transmembrane region" description="Helical" evidence="1">
    <location>
        <begin position="7"/>
        <end position="35"/>
    </location>
</feature>
<reference evidence="2" key="1">
    <citation type="journal article" date="2015" name="Nature">
        <title>Complex archaea that bridge the gap between prokaryotes and eukaryotes.</title>
        <authorList>
            <person name="Spang A."/>
            <person name="Saw J.H."/>
            <person name="Jorgensen S.L."/>
            <person name="Zaremba-Niedzwiedzka K."/>
            <person name="Martijn J."/>
            <person name="Lind A.E."/>
            <person name="van Eijk R."/>
            <person name="Schleper C."/>
            <person name="Guy L."/>
            <person name="Ettema T.J."/>
        </authorList>
    </citation>
    <scope>NUCLEOTIDE SEQUENCE</scope>
</reference>
<evidence type="ECO:0000256" key="1">
    <source>
        <dbReference type="SAM" id="Phobius"/>
    </source>
</evidence>
<dbReference type="EMBL" id="LAZR01002992">
    <property type="protein sequence ID" value="KKN23235.1"/>
    <property type="molecule type" value="Genomic_DNA"/>
</dbReference>
<proteinExistence type="predicted"/>
<gene>
    <name evidence="2" type="ORF">LCGC14_0907110</name>
</gene>
<accession>A0A0F9NUQ8</accession>
<comment type="caution">
    <text evidence="2">The sequence shown here is derived from an EMBL/GenBank/DDBJ whole genome shotgun (WGS) entry which is preliminary data.</text>
</comment>
<feature type="transmembrane region" description="Helical" evidence="1">
    <location>
        <begin position="41"/>
        <end position="62"/>
    </location>
</feature>
<keyword evidence="1" id="KW-0812">Transmembrane</keyword>
<evidence type="ECO:0000313" key="2">
    <source>
        <dbReference type="EMBL" id="KKN23235.1"/>
    </source>
</evidence>
<sequence>MKRRINLTVFIGISLFLFGLISMSYGIITVTINLFFGYLGINLYVKDVLFDLVFLLLGLLLIRKNKKINSRSRLGFRKGRSYTVSKHKLKNKS</sequence>
<keyword evidence="1" id="KW-1133">Transmembrane helix</keyword>
<dbReference type="AlphaFoldDB" id="A0A0F9NUQ8"/>
<name>A0A0F9NUQ8_9ZZZZ</name>
<organism evidence="2">
    <name type="scientific">marine sediment metagenome</name>
    <dbReference type="NCBI Taxonomy" id="412755"/>
    <lineage>
        <taxon>unclassified sequences</taxon>
        <taxon>metagenomes</taxon>
        <taxon>ecological metagenomes</taxon>
    </lineage>
</organism>
<keyword evidence="1" id="KW-0472">Membrane</keyword>
<protein>
    <submittedName>
        <fullName evidence="2">Uncharacterized protein</fullName>
    </submittedName>
</protein>